<keyword evidence="4 5" id="KW-0472">Membrane</keyword>
<dbReference type="GO" id="GO:0016020">
    <property type="term" value="C:membrane"/>
    <property type="evidence" value="ECO:0007669"/>
    <property type="project" value="UniProtKB-SubCell"/>
</dbReference>
<comment type="subcellular location">
    <subcellularLocation>
        <location evidence="1">Membrane</location>
        <topology evidence="1">Single-pass membrane protein</topology>
    </subcellularLocation>
</comment>
<dbReference type="Proteomes" id="UP001634007">
    <property type="component" value="Unassembled WGS sequence"/>
</dbReference>
<dbReference type="InterPro" id="IPR004864">
    <property type="entry name" value="LEA_2"/>
</dbReference>
<keyword evidence="2 5" id="KW-0812">Transmembrane</keyword>
<evidence type="ECO:0000256" key="1">
    <source>
        <dbReference type="ARBA" id="ARBA00004167"/>
    </source>
</evidence>
<evidence type="ECO:0000256" key="5">
    <source>
        <dbReference type="SAM" id="Phobius"/>
    </source>
</evidence>
<comment type="caution">
    <text evidence="7">The sequence shown here is derived from an EMBL/GenBank/DDBJ whole genome shotgun (WGS) entry which is preliminary data.</text>
</comment>
<feature type="domain" description="Late embryogenesis abundant protein LEA-2 subgroup" evidence="6">
    <location>
        <begin position="75"/>
        <end position="178"/>
    </location>
</feature>
<reference evidence="7 8" key="1">
    <citation type="submission" date="2024-11" db="EMBL/GenBank/DDBJ databases">
        <title>Chromosome-level genome assembly of Eucalyptus globulus Labill. provides insights into its genome evolution.</title>
        <authorList>
            <person name="Li X."/>
        </authorList>
    </citation>
    <scope>NUCLEOTIDE SEQUENCE [LARGE SCALE GENOMIC DNA]</scope>
    <source>
        <strain evidence="7">CL2024</strain>
        <tissue evidence="7">Fresh tender leaves</tissue>
    </source>
</reference>
<dbReference type="EMBL" id="JBJKBG010000009">
    <property type="protein sequence ID" value="KAL3724197.1"/>
    <property type="molecule type" value="Genomic_DNA"/>
</dbReference>
<dbReference type="InterPro" id="IPR044839">
    <property type="entry name" value="NDR1-like"/>
</dbReference>
<dbReference type="PANTHER" id="PTHR31415:SF51">
    <property type="entry name" value="LATE EMBRYOGENESIS ABUNDANT (LEA) HYDROXYPROLINE-RICH GLYCOPROTEIN FAMILY"/>
    <property type="match status" value="1"/>
</dbReference>
<keyword evidence="8" id="KW-1185">Reference proteome</keyword>
<dbReference type="Pfam" id="PF03168">
    <property type="entry name" value="LEA_2"/>
    <property type="match status" value="1"/>
</dbReference>
<proteinExistence type="predicted"/>
<protein>
    <recommendedName>
        <fullName evidence="6">Late embryogenesis abundant protein LEA-2 subgroup domain-containing protein</fullName>
    </recommendedName>
</protein>
<evidence type="ECO:0000256" key="2">
    <source>
        <dbReference type="ARBA" id="ARBA00022692"/>
    </source>
</evidence>
<evidence type="ECO:0000256" key="4">
    <source>
        <dbReference type="ARBA" id="ARBA00023136"/>
    </source>
</evidence>
<evidence type="ECO:0000313" key="8">
    <source>
        <dbReference type="Proteomes" id="UP001634007"/>
    </source>
</evidence>
<sequence length="210" mass="23561">MSKCQHHHGGHKWRKIWRRVFKVSLVVLFIILLVVLITWAVLHPHKPRFTLQDATVYAFNASANPSLLTSTFQVTISSRNPNDNIAIYYDRLDCYATYQDQQITLSTGLPPTYEDTNSVNVWSPFLSGISVPISPYYAAALSQDQNHGYVILTIKLSGRVRWRVGSFTSGGYHIFVNCPAYITFGSKSTGIAVGNNAVKYQLMKACDVNV</sequence>
<dbReference type="PANTHER" id="PTHR31415">
    <property type="entry name" value="OS05G0367900 PROTEIN"/>
    <property type="match status" value="1"/>
</dbReference>
<keyword evidence="3 5" id="KW-1133">Transmembrane helix</keyword>
<gene>
    <name evidence="7" type="ORF">ACJRO7_036245</name>
</gene>
<feature type="transmembrane region" description="Helical" evidence="5">
    <location>
        <begin position="20"/>
        <end position="42"/>
    </location>
</feature>
<evidence type="ECO:0000313" key="7">
    <source>
        <dbReference type="EMBL" id="KAL3724197.1"/>
    </source>
</evidence>
<evidence type="ECO:0000259" key="6">
    <source>
        <dbReference type="Pfam" id="PF03168"/>
    </source>
</evidence>
<name>A0ABD3JA72_EUCGL</name>
<accession>A0ABD3JA72</accession>
<organism evidence="7 8">
    <name type="scientific">Eucalyptus globulus</name>
    <name type="common">Tasmanian blue gum</name>
    <dbReference type="NCBI Taxonomy" id="34317"/>
    <lineage>
        <taxon>Eukaryota</taxon>
        <taxon>Viridiplantae</taxon>
        <taxon>Streptophyta</taxon>
        <taxon>Embryophyta</taxon>
        <taxon>Tracheophyta</taxon>
        <taxon>Spermatophyta</taxon>
        <taxon>Magnoliopsida</taxon>
        <taxon>eudicotyledons</taxon>
        <taxon>Gunneridae</taxon>
        <taxon>Pentapetalae</taxon>
        <taxon>rosids</taxon>
        <taxon>malvids</taxon>
        <taxon>Myrtales</taxon>
        <taxon>Myrtaceae</taxon>
        <taxon>Myrtoideae</taxon>
        <taxon>Eucalypteae</taxon>
        <taxon>Eucalyptus</taxon>
    </lineage>
</organism>
<dbReference type="AlphaFoldDB" id="A0ABD3JA72"/>
<evidence type="ECO:0000256" key="3">
    <source>
        <dbReference type="ARBA" id="ARBA00022989"/>
    </source>
</evidence>